<accession>A0ABW2U9K8</accession>
<keyword evidence="2" id="KW-1185">Reference proteome</keyword>
<comment type="caution">
    <text evidence="1">The sequence shown here is derived from an EMBL/GenBank/DDBJ whole genome shotgun (WGS) entry which is preliminary data.</text>
</comment>
<gene>
    <name evidence="1" type="ORF">ACFQT0_17015</name>
</gene>
<sequence>MAEQNDAYKPVVPAIVSQIYYREGNYDGLIGYASNALKSTPLPQNADEIQMLLGDAYYQKERYKEAAENFDKFAASRKGKIEPALQYKIGFANYKMGDFKGAIASLKNVAVRRDSLGQNAAYHLGLSYVQANQKQQAVTAFEAARQATFDKNIAENATLKLGQVQYELGNLPEVIAVLRDFRKKFPAPAIRRRSTICWRPAFWPPPTTRRPWRTSKASTTAARS</sequence>
<dbReference type="InterPro" id="IPR011990">
    <property type="entry name" value="TPR-like_helical_dom_sf"/>
</dbReference>
<dbReference type="Pfam" id="PF13174">
    <property type="entry name" value="TPR_6"/>
    <property type="match status" value="1"/>
</dbReference>
<name>A0ABW2U9K8_9BACT</name>
<dbReference type="Proteomes" id="UP001596513">
    <property type="component" value="Unassembled WGS sequence"/>
</dbReference>
<evidence type="ECO:0000313" key="1">
    <source>
        <dbReference type="EMBL" id="MFC7668875.1"/>
    </source>
</evidence>
<protein>
    <submittedName>
        <fullName evidence="1">Tetratricopeptide repeat protein</fullName>
    </submittedName>
</protein>
<dbReference type="RefSeq" id="WP_380204411.1">
    <property type="nucleotide sequence ID" value="NZ_JBHTEK010000001.1"/>
</dbReference>
<dbReference type="EMBL" id="JBHTEK010000001">
    <property type="protein sequence ID" value="MFC7668875.1"/>
    <property type="molecule type" value="Genomic_DNA"/>
</dbReference>
<organism evidence="1 2">
    <name type="scientific">Hymenobacter humi</name>
    <dbReference type="NCBI Taxonomy" id="1411620"/>
    <lineage>
        <taxon>Bacteria</taxon>
        <taxon>Pseudomonadati</taxon>
        <taxon>Bacteroidota</taxon>
        <taxon>Cytophagia</taxon>
        <taxon>Cytophagales</taxon>
        <taxon>Hymenobacteraceae</taxon>
        <taxon>Hymenobacter</taxon>
    </lineage>
</organism>
<dbReference type="Pfam" id="PF13432">
    <property type="entry name" value="TPR_16"/>
    <property type="match status" value="2"/>
</dbReference>
<dbReference type="SUPFAM" id="SSF48452">
    <property type="entry name" value="TPR-like"/>
    <property type="match status" value="1"/>
</dbReference>
<reference evidence="2" key="1">
    <citation type="journal article" date="2019" name="Int. J. Syst. Evol. Microbiol.">
        <title>The Global Catalogue of Microorganisms (GCM) 10K type strain sequencing project: providing services to taxonomists for standard genome sequencing and annotation.</title>
        <authorList>
            <consortium name="The Broad Institute Genomics Platform"/>
            <consortium name="The Broad Institute Genome Sequencing Center for Infectious Disease"/>
            <person name="Wu L."/>
            <person name="Ma J."/>
        </authorList>
    </citation>
    <scope>NUCLEOTIDE SEQUENCE [LARGE SCALE GENOMIC DNA]</scope>
    <source>
        <strain evidence="2">JCM 19635</strain>
    </source>
</reference>
<proteinExistence type="predicted"/>
<evidence type="ECO:0000313" key="2">
    <source>
        <dbReference type="Proteomes" id="UP001596513"/>
    </source>
</evidence>
<dbReference type="Gene3D" id="1.25.40.10">
    <property type="entry name" value="Tetratricopeptide repeat domain"/>
    <property type="match status" value="2"/>
</dbReference>
<dbReference type="InterPro" id="IPR019734">
    <property type="entry name" value="TPR_rpt"/>
</dbReference>